<feature type="transmembrane region" description="Helical" evidence="6">
    <location>
        <begin position="42"/>
        <end position="60"/>
    </location>
</feature>
<protein>
    <submittedName>
        <fullName evidence="7">Flagellar biosynthesis protein FlgM</fullName>
    </submittedName>
</protein>
<dbReference type="RefSeq" id="WP_095488928.1">
    <property type="nucleotide sequence ID" value="NZ_CP088151.1"/>
</dbReference>
<name>A0AB36R0L9_9HYPH</name>
<keyword evidence="7" id="KW-0282">Flagellum</keyword>
<keyword evidence="3 6" id="KW-1133">Transmembrane helix</keyword>
<sequence length="313" mass="33416">MLWKGRRQSDNVQDQRGQSGGGFNLPGGGPGRFRIPVGGRSGGGMSLSTIVILVVLYFGLKAFGIDPLQILAGGDGGLAPGGGGQITDNSGEQGGGTGAPASDEMKQFVSTVLAETEDTWSGIFQANGLTYEDPKLVLFSGQIRSACGSASSAAGPFYCPGDRKVYLDTTFFQQLDQQFGASGDFAQAYVIAHEVGHHVQNLTGILPKFNQMRQQMGEAESNHMSVQVELQADCFAGVWAHFTGQKGILEQGDMEEALNAAQQIGDDTMQKKMQGYVIPESFNHGTSQQRQTWLARGYRSGKLSDCDTFNTPI</sequence>
<dbReference type="Pfam" id="PF04228">
    <property type="entry name" value="Zn_peptidase"/>
    <property type="match status" value="1"/>
</dbReference>
<dbReference type="GO" id="GO:0016020">
    <property type="term" value="C:membrane"/>
    <property type="evidence" value="ECO:0007669"/>
    <property type="project" value="UniProtKB-SubCell"/>
</dbReference>
<keyword evidence="8" id="KW-1185">Reference proteome</keyword>
<comment type="caution">
    <text evidence="7">The sequence shown here is derived from an EMBL/GenBank/DDBJ whole genome shotgun (WGS) entry which is preliminary data.</text>
</comment>
<feature type="compositionally biased region" description="Gly residues" evidence="5">
    <location>
        <begin position="18"/>
        <end position="31"/>
    </location>
</feature>
<reference evidence="8" key="1">
    <citation type="submission" date="2017-08" db="EMBL/GenBank/DDBJ databases">
        <title>Mesorhizobium wenxinae sp. nov., a novel rhizobial species isolated from root nodules of chickpea (Cicer arietinum L.).</title>
        <authorList>
            <person name="Zhang J."/>
        </authorList>
    </citation>
    <scope>NUCLEOTIDE SEQUENCE [LARGE SCALE GENOMIC DNA]</scope>
    <source>
        <strain evidence="8">USDA 3392</strain>
    </source>
</reference>
<dbReference type="InterPro" id="IPR007343">
    <property type="entry name" value="Uncharacterised_pept_Zn_put"/>
</dbReference>
<accession>A0AB36R0L9</accession>
<comment type="subcellular location">
    <subcellularLocation>
        <location evidence="1">Membrane</location>
        <topology evidence="1">Single-pass membrane protein</topology>
    </subcellularLocation>
</comment>
<keyword evidence="2 6" id="KW-0812">Transmembrane</keyword>
<evidence type="ECO:0000256" key="4">
    <source>
        <dbReference type="ARBA" id="ARBA00023136"/>
    </source>
</evidence>
<evidence type="ECO:0000313" key="8">
    <source>
        <dbReference type="Proteomes" id="UP000216215"/>
    </source>
</evidence>
<evidence type="ECO:0000256" key="5">
    <source>
        <dbReference type="SAM" id="MobiDB-lite"/>
    </source>
</evidence>
<dbReference type="Proteomes" id="UP000216215">
    <property type="component" value="Unassembled WGS sequence"/>
</dbReference>
<dbReference type="PANTHER" id="PTHR30168">
    <property type="entry name" value="PUTATIVE MEMBRANE PROTEIN YPFJ"/>
    <property type="match status" value="1"/>
</dbReference>
<feature type="region of interest" description="Disordered" evidence="5">
    <location>
        <begin position="82"/>
        <end position="101"/>
    </location>
</feature>
<keyword evidence="4 6" id="KW-0472">Membrane</keyword>
<proteinExistence type="predicted"/>
<dbReference type="PANTHER" id="PTHR30168:SF0">
    <property type="entry name" value="INNER MEMBRANE PROTEIN"/>
    <property type="match status" value="1"/>
</dbReference>
<gene>
    <name evidence="7" type="ORF">CIT25_30955</name>
</gene>
<feature type="region of interest" description="Disordered" evidence="5">
    <location>
        <begin position="1"/>
        <end position="37"/>
    </location>
</feature>
<evidence type="ECO:0000256" key="6">
    <source>
        <dbReference type="SAM" id="Phobius"/>
    </source>
</evidence>
<evidence type="ECO:0000256" key="2">
    <source>
        <dbReference type="ARBA" id="ARBA00022692"/>
    </source>
</evidence>
<dbReference type="AlphaFoldDB" id="A0AB36R0L9"/>
<evidence type="ECO:0000256" key="3">
    <source>
        <dbReference type="ARBA" id="ARBA00022989"/>
    </source>
</evidence>
<evidence type="ECO:0000256" key="1">
    <source>
        <dbReference type="ARBA" id="ARBA00004167"/>
    </source>
</evidence>
<keyword evidence="7" id="KW-0966">Cell projection</keyword>
<keyword evidence="7" id="KW-0969">Cilium</keyword>
<dbReference type="SUPFAM" id="SSF55486">
    <property type="entry name" value="Metalloproteases ('zincins'), catalytic domain"/>
    <property type="match status" value="1"/>
</dbReference>
<dbReference type="EMBL" id="NPKI01000046">
    <property type="protein sequence ID" value="PAP98185.1"/>
    <property type="molecule type" value="Genomic_DNA"/>
</dbReference>
<organism evidence="7 8">
    <name type="scientific">Mesorhizobium mediterraneum</name>
    <dbReference type="NCBI Taxonomy" id="43617"/>
    <lineage>
        <taxon>Bacteria</taxon>
        <taxon>Pseudomonadati</taxon>
        <taxon>Pseudomonadota</taxon>
        <taxon>Alphaproteobacteria</taxon>
        <taxon>Hyphomicrobiales</taxon>
        <taxon>Phyllobacteriaceae</taxon>
        <taxon>Mesorhizobium</taxon>
    </lineage>
</organism>
<evidence type="ECO:0000313" key="7">
    <source>
        <dbReference type="EMBL" id="PAP98185.1"/>
    </source>
</evidence>